<gene>
    <name evidence="3" type="ORF">CASFOL_002113</name>
</gene>
<dbReference type="PANTHER" id="PTHR31099:SF28">
    <property type="entry name" value="F5J5.12"/>
    <property type="match status" value="1"/>
</dbReference>
<name>A0ABD3EF90_9LAMI</name>
<dbReference type="EMBL" id="JAVIJP010000005">
    <property type="protein sequence ID" value="KAL3652432.1"/>
    <property type="molecule type" value="Genomic_DNA"/>
</dbReference>
<dbReference type="AlphaFoldDB" id="A0ABD3EF90"/>
<feature type="coiled-coil region" evidence="1">
    <location>
        <begin position="388"/>
        <end position="415"/>
    </location>
</feature>
<organism evidence="3 4">
    <name type="scientific">Castilleja foliolosa</name>
    <dbReference type="NCBI Taxonomy" id="1961234"/>
    <lineage>
        <taxon>Eukaryota</taxon>
        <taxon>Viridiplantae</taxon>
        <taxon>Streptophyta</taxon>
        <taxon>Embryophyta</taxon>
        <taxon>Tracheophyta</taxon>
        <taxon>Spermatophyta</taxon>
        <taxon>Magnoliopsida</taxon>
        <taxon>eudicotyledons</taxon>
        <taxon>Gunneridae</taxon>
        <taxon>Pentapetalae</taxon>
        <taxon>asterids</taxon>
        <taxon>lamiids</taxon>
        <taxon>Lamiales</taxon>
        <taxon>Orobanchaceae</taxon>
        <taxon>Pedicularideae</taxon>
        <taxon>Castillejinae</taxon>
        <taxon>Castilleja</taxon>
    </lineage>
</organism>
<accession>A0ABD3EF90</accession>
<feature type="domain" description="Transposase (putative) gypsy type" evidence="2">
    <location>
        <begin position="60"/>
        <end position="122"/>
    </location>
</feature>
<evidence type="ECO:0000313" key="4">
    <source>
        <dbReference type="Proteomes" id="UP001632038"/>
    </source>
</evidence>
<evidence type="ECO:0000313" key="3">
    <source>
        <dbReference type="EMBL" id="KAL3652432.1"/>
    </source>
</evidence>
<protein>
    <recommendedName>
        <fullName evidence="2">Transposase (putative) gypsy type domain-containing protein</fullName>
    </recommendedName>
</protein>
<dbReference type="PANTHER" id="PTHR31099">
    <property type="entry name" value="OS06G0165300 PROTEIN"/>
    <property type="match status" value="1"/>
</dbReference>
<keyword evidence="4" id="KW-1185">Reference proteome</keyword>
<comment type="caution">
    <text evidence="3">The sequence shown here is derived from an EMBL/GenBank/DDBJ whole genome shotgun (WGS) entry which is preliminary data.</text>
</comment>
<dbReference type="InterPro" id="IPR007321">
    <property type="entry name" value="Transposase_28"/>
</dbReference>
<keyword evidence="1" id="KW-0175">Coiled coil</keyword>
<dbReference type="Pfam" id="PF04195">
    <property type="entry name" value="Transposase_28"/>
    <property type="match status" value="1"/>
</dbReference>
<sequence length="485" mass="55483">MSSNWSYTVDEKPRFEILAPWSLIRSKISDSDVSLIRQKFFIPDQTTGSMNPPERCLAFHVVSLEAGLRFPLSRPVEDILSGLNVCPAQLMPNSYRQILSFVILARYFQVDPSFVNFRNLISIISASRTGENGFFYLSPKRYRKLLHNLPSAFGRWKNKFIYIESPGNKPWRVPICWNGHKQYRWISPVESPSWSQDFVSNQLTMTFYESSKILKEDVLVLAGLSPAPIETTQTLEMAVRASMVAKAMREQKDALMSRYQCPVVQDSHTGGLSKRARVEDFLCEEVPTAEWVHNAEKIVGYMRRDHDGSGSVDGVFKPSEDTLEKYKYTLRDDDQLALADLPLTKLEDVAAYHSLAMNGIIHNLLLRAAYTKNELLTCERKLNEANQKANGQVRVKELEQALNETKHENMLLLKRLEMVQLNRDREHMDSFSAGRAAGRQEFVESEEYRSALKRAREEGVRAFVKSNTYATRVARDAAVYEFDGV</sequence>
<dbReference type="Proteomes" id="UP001632038">
    <property type="component" value="Unassembled WGS sequence"/>
</dbReference>
<evidence type="ECO:0000256" key="1">
    <source>
        <dbReference type="SAM" id="Coils"/>
    </source>
</evidence>
<reference evidence="4" key="1">
    <citation type="journal article" date="2024" name="IScience">
        <title>Strigolactones Initiate the Formation of Haustorium-like Structures in Castilleja.</title>
        <authorList>
            <person name="Buerger M."/>
            <person name="Peterson D."/>
            <person name="Chory J."/>
        </authorList>
    </citation>
    <scope>NUCLEOTIDE SEQUENCE [LARGE SCALE GENOMIC DNA]</scope>
</reference>
<evidence type="ECO:0000259" key="2">
    <source>
        <dbReference type="Pfam" id="PF04195"/>
    </source>
</evidence>
<proteinExistence type="predicted"/>